<protein>
    <recommendedName>
        <fullName evidence="5">Lipoprotein</fullName>
    </recommendedName>
</protein>
<keyword evidence="4" id="KW-1185">Reference proteome</keyword>
<gene>
    <name evidence="3" type="ORF">F1189_06415</name>
</gene>
<reference evidence="3 4" key="1">
    <citation type="submission" date="2019-09" db="EMBL/GenBank/DDBJ databases">
        <title>Genome sequence of Rhodovastum atsumiense, a diverse member of the Acetobacteraceae family of non-sulfur purple photosynthetic bacteria.</title>
        <authorList>
            <person name="Meyer T."/>
            <person name="Kyndt J."/>
        </authorList>
    </citation>
    <scope>NUCLEOTIDE SEQUENCE [LARGE SCALE GENOMIC DNA]</scope>
    <source>
        <strain evidence="3 4">DSM 21279</strain>
    </source>
</reference>
<feature type="signal peptide" evidence="2">
    <location>
        <begin position="1"/>
        <end position="20"/>
    </location>
</feature>
<evidence type="ECO:0000313" key="4">
    <source>
        <dbReference type="Proteomes" id="UP000325255"/>
    </source>
</evidence>
<comment type="caution">
    <text evidence="3">The sequence shown here is derived from an EMBL/GenBank/DDBJ whole genome shotgun (WGS) entry which is preliminary data.</text>
</comment>
<keyword evidence="2" id="KW-0732">Signal</keyword>
<feature type="chain" id="PRO_5024328705" description="Lipoprotein" evidence="2">
    <location>
        <begin position="21"/>
        <end position="196"/>
    </location>
</feature>
<dbReference type="PROSITE" id="PS51257">
    <property type="entry name" value="PROKAR_LIPOPROTEIN"/>
    <property type="match status" value="1"/>
</dbReference>
<evidence type="ECO:0000256" key="1">
    <source>
        <dbReference type="SAM" id="MobiDB-lite"/>
    </source>
</evidence>
<organism evidence="3 4">
    <name type="scientific">Rhodovastum atsumiense</name>
    <dbReference type="NCBI Taxonomy" id="504468"/>
    <lineage>
        <taxon>Bacteria</taxon>
        <taxon>Pseudomonadati</taxon>
        <taxon>Pseudomonadota</taxon>
        <taxon>Alphaproteobacteria</taxon>
        <taxon>Acetobacterales</taxon>
        <taxon>Acetobacteraceae</taxon>
        <taxon>Rhodovastum</taxon>
    </lineage>
</organism>
<evidence type="ECO:0000256" key="2">
    <source>
        <dbReference type="SAM" id="SignalP"/>
    </source>
</evidence>
<dbReference type="RefSeq" id="WP_150039889.1">
    <property type="nucleotide sequence ID" value="NZ_OW485601.1"/>
</dbReference>
<evidence type="ECO:0000313" key="3">
    <source>
        <dbReference type="EMBL" id="KAA5612995.1"/>
    </source>
</evidence>
<feature type="compositionally biased region" description="Low complexity" evidence="1">
    <location>
        <begin position="83"/>
        <end position="94"/>
    </location>
</feature>
<sequence length="196" mass="20234">MRRIVLPGLVLLLAGCESYAGSPFVGFGGFIADTHSFQANPNRPVGDSPNVLRVEGRTAEVEPLTPEAGNVWPGQAPPEPTLQDIQHQQNQQDQSGRPEQPAPRRGSSTPPGAQPSITAPPPAQGPTIPPDLPANPPPSVRSYPAPGGAVPGTQTGNGVQTYTDPKGQIGIIVPNANGTSTMIAPDGTVTTVPNPR</sequence>
<proteinExistence type="predicted"/>
<dbReference type="EMBL" id="VWPK01000008">
    <property type="protein sequence ID" value="KAA5612995.1"/>
    <property type="molecule type" value="Genomic_DNA"/>
</dbReference>
<accession>A0A5M6J043</accession>
<dbReference type="AlphaFoldDB" id="A0A5M6J043"/>
<name>A0A5M6J043_9PROT</name>
<dbReference type="OrthoDB" id="7283399at2"/>
<feature type="compositionally biased region" description="Pro residues" evidence="1">
    <location>
        <begin position="118"/>
        <end position="139"/>
    </location>
</feature>
<dbReference type="Proteomes" id="UP000325255">
    <property type="component" value="Unassembled WGS sequence"/>
</dbReference>
<feature type="region of interest" description="Disordered" evidence="1">
    <location>
        <begin position="60"/>
        <end position="166"/>
    </location>
</feature>
<feature type="compositionally biased region" description="Polar residues" evidence="1">
    <location>
        <begin position="152"/>
        <end position="163"/>
    </location>
</feature>
<evidence type="ECO:0008006" key="5">
    <source>
        <dbReference type="Google" id="ProtNLM"/>
    </source>
</evidence>